<dbReference type="Pfam" id="PF07929">
    <property type="entry name" value="PRiA4_ORF3"/>
    <property type="match status" value="1"/>
</dbReference>
<accession>A0A378IEL5</accession>
<gene>
    <name evidence="2" type="ORF">NCTC12438_00044</name>
</gene>
<sequence>MRVPGSLADLHYVIQTIYEWDNEQLHQFHIYGRLWYQLR</sequence>
<dbReference type="RefSeq" id="WP_202972237.1">
    <property type="nucleotide sequence ID" value="NZ_LNXX01000007.1"/>
</dbReference>
<evidence type="ECO:0000313" key="2">
    <source>
        <dbReference type="EMBL" id="STX33473.1"/>
    </source>
</evidence>
<evidence type="ECO:0000313" key="3">
    <source>
        <dbReference type="Proteomes" id="UP000255316"/>
    </source>
</evidence>
<proteinExistence type="predicted"/>
<dbReference type="Proteomes" id="UP000255316">
    <property type="component" value="Unassembled WGS sequence"/>
</dbReference>
<dbReference type="Gene3D" id="3.10.290.30">
    <property type="entry name" value="MM3350-like"/>
    <property type="match status" value="1"/>
</dbReference>
<reference evidence="2 3" key="1">
    <citation type="submission" date="2018-06" db="EMBL/GenBank/DDBJ databases">
        <authorList>
            <consortium name="Pathogen Informatics"/>
            <person name="Doyle S."/>
        </authorList>
    </citation>
    <scope>NUCLEOTIDE SEQUENCE [LARGE SCALE GENOMIC DNA]</scope>
    <source>
        <strain evidence="2 3">NCTC12438</strain>
    </source>
</reference>
<dbReference type="InterPro" id="IPR024047">
    <property type="entry name" value="MM3350-like_sf"/>
</dbReference>
<dbReference type="InterPro" id="IPR012912">
    <property type="entry name" value="Plasmid_pRiA4b_Orf3-like"/>
</dbReference>
<feature type="domain" description="Plasmid pRiA4b Orf3-like" evidence="1">
    <location>
        <begin position="6"/>
        <end position="34"/>
    </location>
</feature>
<evidence type="ECO:0000259" key="1">
    <source>
        <dbReference type="Pfam" id="PF07929"/>
    </source>
</evidence>
<organism evidence="2 3">
    <name type="scientific">Legionella cincinnatiensis</name>
    <dbReference type="NCBI Taxonomy" id="28085"/>
    <lineage>
        <taxon>Bacteria</taxon>
        <taxon>Pseudomonadati</taxon>
        <taxon>Pseudomonadota</taxon>
        <taxon>Gammaproteobacteria</taxon>
        <taxon>Legionellales</taxon>
        <taxon>Legionellaceae</taxon>
        <taxon>Legionella</taxon>
    </lineage>
</organism>
<dbReference type="EMBL" id="UGNX01000001">
    <property type="protein sequence ID" value="STX33473.1"/>
    <property type="molecule type" value="Genomic_DNA"/>
</dbReference>
<protein>
    <submittedName>
        <fullName evidence="2">Plasmid pRiA4b ORF-3-like protein</fullName>
    </submittedName>
</protein>
<name>A0A378IEL5_9GAMM</name>
<dbReference type="AlphaFoldDB" id="A0A378IEL5"/>
<dbReference type="SUPFAM" id="SSF159941">
    <property type="entry name" value="MM3350-like"/>
    <property type="match status" value="1"/>
</dbReference>